<dbReference type="Proteomes" id="UP000008837">
    <property type="component" value="Unassembled WGS sequence"/>
</dbReference>
<dbReference type="GO" id="GO:0012505">
    <property type="term" value="C:endomembrane system"/>
    <property type="evidence" value="ECO:0007669"/>
    <property type="project" value="UniProtKB-SubCell"/>
</dbReference>
<feature type="compositionally biased region" description="Polar residues" evidence="6">
    <location>
        <begin position="271"/>
        <end position="283"/>
    </location>
</feature>
<dbReference type="PANTHER" id="PTHR44653">
    <property type="entry name" value="DNAJ HOMOLOG SUBFAMILY C MEMBER 1"/>
    <property type="match status" value="1"/>
</dbReference>
<dbReference type="STRING" id="425265.A8Q904"/>
<proteinExistence type="predicted"/>
<evidence type="ECO:0000313" key="9">
    <source>
        <dbReference type="Proteomes" id="UP000008837"/>
    </source>
</evidence>
<evidence type="ECO:0000256" key="7">
    <source>
        <dbReference type="SAM" id="SignalP"/>
    </source>
</evidence>
<reference evidence="8 9" key="1">
    <citation type="journal article" date="2007" name="Proc. Natl. Acad. Sci. U.S.A.">
        <title>Dandruff-associated Malassezia genomes reveal convergent and divergent virulence traits shared with plant and human fungal pathogens.</title>
        <authorList>
            <person name="Xu J."/>
            <person name="Saunders C.W."/>
            <person name="Hu P."/>
            <person name="Grant R.A."/>
            <person name="Boekhout T."/>
            <person name="Kuramae E.E."/>
            <person name="Kronstad J.W."/>
            <person name="Deangelis Y.M."/>
            <person name="Reeder N.L."/>
            <person name="Johnstone K.R."/>
            <person name="Leland M."/>
            <person name="Fieno A.M."/>
            <person name="Begley W.M."/>
            <person name="Sun Y."/>
            <person name="Lacey M.P."/>
            <person name="Chaudhary T."/>
            <person name="Keough T."/>
            <person name="Chu L."/>
            <person name="Sears R."/>
            <person name="Yuan B."/>
            <person name="Dawson T.L.Jr."/>
        </authorList>
    </citation>
    <scope>NUCLEOTIDE SEQUENCE [LARGE SCALE GENOMIC DNA]</scope>
    <source>
        <strain evidence="9">ATCC MYA-4612 / CBS 7966</strain>
    </source>
</reference>
<dbReference type="AlphaFoldDB" id="A8Q904"/>
<dbReference type="KEGG" id="mgl:MGL_3382"/>
<name>A8Q904_MALGO</name>
<feature type="compositionally biased region" description="Basic residues" evidence="6">
    <location>
        <begin position="291"/>
        <end position="305"/>
    </location>
</feature>
<feature type="compositionally biased region" description="Basic and acidic residues" evidence="6">
    <location>
        <begin position="249"/>
        <end position="267"/>
    </location>
</feature>
<accession>A8Q904</accession>
<dbReference type="OMA" id="FYERYRP"/>
<feature type="region of interest" description="Disordered" evidence="6">
    <location>
        <begin position="245"/>
        <end position="305"/>
    </location>
</feature>
<keyword evidence="4" id="KW-0472">Membrane</keyword>
<dbReference type="EMBL" id="AAYY01000013">
    <property type="protein sequence ID" value="EDP42133.1"/>
    <property type="molecule type" value="Genomic_DNA"/>
</dbReference>
<feature type="signal peptide" evidence="7">
    <location>
        <begin position="1"/>
        <end position="22"/>
    </location>
</feature>
<evidence type="ECO:0000313" key="8">
    <source>
        <dbReference type="EMBL" id="EDP42133.1"/>
    </source>
</evidence>
<dbReference type="PANTHER" id="PTHR44653:SF2">
    <property type="entry name" value="DNAJ HOMOLOG SUBFAMILY C MEMBER 1"/>
    <property type="match status" value="1"/>
</dbReference>
<dbReference type="InterPro" id="IPR052606">
    <property type="entry name" value="DnaJ_domain_protein"/>
</dbReference>
<keyword evidence="2 7" id="KW-0732">Signal</keyword>
<evidence type="ECO:0000256" key="2">
    <source>
        <dbReference type="ARBA" id="ARBA00022729"/>
    </source>
</evidence>
<dbReference type="RefSeq" id="XP_001729347.1">
    <property type="nucleotide sequence ID" value="XM_001729295.1"/>
</dbReference>
<evidence type="ECO:0008006" key="10">
    <source>
        <dbReference type="Google" id="ProtNLM"/>
    </source>
</evidence>
<evidence type="ECO:0000256" key="6">
    <source>
        <dbReference type="SAM" id="MobiDB-lite"/>
    </source>
</evidence>
<evidence type="ECO:0000256" key="4">
    <source>
        <dbReference type="ARBA" id="ARBA00023136"/>
    </source>
</evidence>
<dbReference type="OrthoDB" id="413400at2759"/>
<gene>
    <name evidence="8" type="ORF">MGL_3382</name>
</gene>
<feature type="chain" id="PRO_5002728137" description="J domain-containing protein" evidence="7">
    <location>
        <begin position="23"/>
        <end position="305"/>
    </location>
</feature>
<keyword evidence="9" id="KW-1185">Reference proteome</keyword>
<keyword evidence="3" id="KW-1133">Transmembrane helix</keyword>
<comment type="caution">
    <text evidence="8">The sequence shown here is derived from an EMBL/GenBank/DDBJ whole genome shotgun (WGS) entry which is preliminary data.</text>
</comment>
<evidence type="ECO:0000256" key="5">
    <source>
        <dbReference type="ARBA" id="ARBA00037847"/>
    </source>
</evidence>
<protein>
    <recommendedName>
        <fullName evidence="10">J domain-containing protein</fullName>
    </recommendedName>
</protein>
<evidence type="ECO:0000256" key="3">
    <source>
        <dbReference type="ARBA" id="ARBA00022989"/>
    </source>
</evidence>
<sequence>MLACLCACLPLLQCLLIPFCSPDKNPNTPEVHRRFEQLGLIHRILRDERRDRYNHFLSNGFPKWRGTGYFYSRFRPGLLMVLSLVLSLSVGVQYLIQISSWRRNQKQIENLRRSALAVAWGAAFQTPASASKTLKSRPHPQQKKVQVPIHGFGEMPPAPAQCDIISGKVDWDAEANKVREAMNAPMPATDEAPTIVEVIVFADGSMVVNDAKSGELVPVEPLPESESPTLKSTWPFQLFHSLAGASKETAPEVMDKNDDKDEHRQDIPSESVISPEQETTGFTSAKEPKKSAGKRRKRNNKAQQN</sequence>
<organism evidence="8 9">
    <name type="scientific">Malassezia globosa (strain ATCC MYA-4612 / CBS 7966)</name>
    <name type="common">Dandruff-associated fungus</name>
    <dbReference type="NCBI Taxonomy" id="425265"/>
    <lineage>
        <taxon>Eukaryota</taxon>
        <taxon>Fungi</taxon>
        <taxon>Dikarya</taxon>
        <taxon>Basidiomycota</taxon>
        <taxon>Ustilaginomycotina</taxon>
        <taxon>Malasseziomycetes</taxon>
        <taxon>Malasseziales</taxon>
        <taxon>Malasseziaceae</taxon>
        <taxon>Malassezia</taxon>
    </lineage>
</organism>
<dbReference type="GeneID" id="5853654"/>
<comment type="subcellular location">
    <subcellularLocation>
        <location evidence="5">Endomembrane system</location>
        <topology evidence="5">Single-pass membrane protein</topology>
    </subcellularLocation>
</comment>
<dbReference type="VEuPathDB" id="FungiDB:MGL_3382"/>
<keyword evidence="1" id="KW-0812">Transmembrane</keyword>
<evidence type="ECO:0000256" key="1">
    <source>
        <dbReference type="ARBA" id="ARBA00022692"/>
    </source>
</evidence>
<dbReference type="InParanoid" id="A8Q904"/>